<dbReference type="InterPro" id="IPR052035">
    <property type="entry name" value="ZnF_BED_domain_contain"/>
</dbReference>
<protein>
    <recommendedName>
        <fullName evidence="7">HAT C-terminal dimerisation domain-containing protein</fullName>
    </recommendedName>
</protein>
<feature type="domain" description="HAT C-terminal dimerisation" evidence="7">
    <location>
        <begin position="785"/>
        <end position="868"/>
    </location>
</feature>
<name>W3XPL5_PESFW</name>
<evidence type="ECO:0000256" key="3">
    <source>
        <dbReference type="ARBA" id="ARBA00022771"/>
    </source>
</evidence>
<dbReference type="OrthoDB" id="4750193at2759"/>
<feature type="compositionally biased region" description="Basic and acidic residues" evidence="6">
    <location>
        <begin position="108"/>
        <end position="117"/>
    </location>
</feature>
<feature type="region of interest" description="Disordered" evidence="6">
    <location>
        <begin position="383"/>
        <end position="435"/>
    </location>
</feature>
<keyword evidence="5" id="KW-0539">Nucleus</keyword>
<evidence type="ECO:0000256" key="5">
    <source>
        <dbReference type="ARBA" id="ARBA00023242"/>
    </source>
</evidence>
<sequence>MDSPTPSVTPSSPTSSVASTPTPLNHEPESFPDYSIWTPDRFAAFPGLGLYHEPKKELKWWKYGFRLKDPQRPLKLQQIWVCEACLLVKKKTAFVASGSRSIEKHLKENHRVAEKGKNAPTSTPSSQRTLDSMVDFSQPQQQALHGQLAIRFNKALNNLLILDWLCCSNLPFRIVDNSRWRRQQLYNNPILNEQDLPHSKTIVRLLLAEYKRAVPQIKSFLRTARSQIHLTFDGWTSRKFVSFIGVHAHFVDKDFRKWTILLGLPALIKRHTGSDVADEVLAVIRFFEIEDLIGYCTLDNESKNKTTMAKIGEELGFDGVDRQISCAPHALQLAVRALLYGDGCKRLPLDQVLETWLQEEFADERQENDALERAFGAVAVNLEEEEQEEEEENDNNLNQQDLTSEDGNGNDSSDTGSFSDGSESDVEDEAGVSEAEVEALTSAFDYLTPNQITTKTMTKYHKNGPFGKLHNHGNCFHKSSQLVGALRQIQRDLDPQATVKEWIQNNATRWQSDEAMAARALELKQVINRLHQNLTDHWEGAGSKQGDKPPILEFRLGPQDWRVVEAIQKILQPFKVASKKLQGNGPAGALDQYFPQMEYLLLHLEDCAAGNCYSERIDPENPAGDPIPENVKLFANLSNQQRRFLKAYIKVGLWKLQHYYDKLVNLAYAAAVVFNPNMKMAGLQGIFDAEPQRQQQSWRDHYLGQLRTRWTENYKTRPSSSSDAPTPANQQPVLTMLQRRKRFYQADAASEVPDSQGTQDTQQTAKRRKGKKATPIRLEDTPDDELEQYLAAPINDLSAYFDDPVGWWRDVCARRFPTLSYMAVDYLSIPSAQAETERQFNSVGEMVSAKRTHLARHVIGASQSIRSWSKVGVYKPELPLDLLDKLPNTALDYDTTRELVDWARRR</sequence>
<dbReference type="HOGENOM" id="CLU_009123_10_0_1"/>
<dbReference type="RefSeq" id="XP_007828057.1">
    <property type="nucleotide sequence ID" value="XM_007829866.1"/>
</dbReference>
<dbReference type="eggNOG" id="KOG1121">
    <property type="taxonomic scope" value="Eukaryota"/>
</dbReference>
<dbReference type="OMA" id="NCYSERI"/>
<dbReference type="GO" id="GO:0005634">
    <property type="term" value="C:nucleus"/>
    <property type="evidence" value="ECO:0007669"/>
    <property type="project" value="UniProtKB-SubCell"/>
</dbReference>
<evidence type="ECO:0000259" key="7">
    <source>
        <dbReference type="Pfam" id="PF05699"/>
    </source>
</evidence>
<dbReference type="SUPFAM" id="SSF53098">
    <property type="entry name" value="Ribonuclease H-like"/>
    <property type="match status" value="1"/>
</dbReference>
<feature type="region of interest" description="Disordered" evidence="6">
    <location>
        <begin position="108"/>
        <end position="129"/>
    </location>
</feature>
<feature type="region of interest" description="Disordered" evidence="6">
    <location>
        <begin position="747"/>
        <end position="782"/>
    </location>
</feature>
<feature type="compositionally biased region" description="Polar residues" evidence="6">
    <location>
        <begin position="119"/>
        <end position="129"/>
    </location>
</feature>
<comment type="subcellular location">
    <subcellularLocation>
        <location evidence="1">Nucleus</location>
    </subcellularLocation>
</comment>
<evidence type="ECO:0000313" key="9">
    <source>
        <dbReference type="Proteomes" id="UP000030651"/>
    </source>
</evidence>
<dbReference type="GO" id="GO:0046983">
    <property type="term" value="F:protein dimerization activity"/>
    <property type="evidence" value="ECO:0007669"/>
    <property type="project" value="InterPro"/>
</dbReference>
<dbReference type="InterPro" id="IPR012337">
    <property type="entry name" value="RNaseH-like_sf"/>
</dbReference>
<keyword evidence="9" id="KW-1185">Reference proteome</keyword>
<dbReference type="InterPro" id="IPR008906">
    <property type="entry name" value="HATC_C_dom"/>
</dbReference>
<evidence type="ECO:0000256" key="6">
    <source>
        <dbReference type="SAM" id="MobiDB-lite"/>
    </source>
</evidence>
<dbReference type="PANTHER" id="PTHR46481:SF10">
    <property type="entry name" value="ZINC FINGER BED DOMAIN-CONTAINING PROTEIN 39"/>
    <property type="match status" value="1"/>
</dbReference>
<dbReference type="GeneID" id="19266298"/>
<feature type="compositionally biased region" description="Polar residues" evidence="6">
    <location>
        <begin position="753"/>
        <end position="764"/>
    </location>
</feature>
<dbReference type="EMBL" id="KI912109">
    <property type="protein sequence ID" value="ETS87457.1"/>
    <property type="molecule type" value="Genomic_DNA"/>
</dbReference>
<dbReference type="AlphaFoldDB" id="W3XPL5"/>
<accession>W3XPL5</accession>
<dbReference type="Proteomes" id="UP000030651">
    <property type="component" value="Unassembled WGS sequence"/>
</dbReference>
<feature type="compositionally biased region" description="Acidic residues" evidence="6">
    <location>
        <begin position="383"/>
        <end position="394"/>
    </location>
</feature>
<gene>
    <name evidence="8" type="ORF">PFICI_01285</name>
</gene>
<keyword evidence="2" id="KW-0479">Metal-binding</keyword>
<feature type="compositionally biased region" description="Acidic residues" evidence="6">
    <location>
        <begin position="422"/>
        <end position="435"/>
    </location>
</feature>
<dbReference type="KEGG" id="pfy:PFICI_01285"/>
<evidence type="ECO:0000256" key="2">
    <source>
        <dbReference type="ARBA" id="ARBA00022723"/>
    </source>
</evidence>
<evidence type="ECO:0000313" key="8">
    <source>
        <dbReference type="EMBL" id="ETS87457.1"/>
    </source>
</evidence>
<proteinExistence type="predicted"/>
<dbReference type="GO" id="GO:0008270">
    <property type="term" value="F:zinc ion binding"/>
    <property type="evidence" value="ECO:0007669"/>
    <property type="project" value="UniProtKB-KW"/>
</dbReference>
<reference evidence="9" key="1">
    <citation type="journal article" date="2015" name="BMC Genomics">
        <title>Genomic and transcriptomic analysis of the endophytic fungus Pestalotiopsis fici reveals its lifestyle and high potential for synthesis of natural products.</title>
        <authorList>
            <person name="Wang X."/>
            <person name="Zhang X."/>
            <person name="Liu L."/>
            <person name="Xiang M."/>
            <person name="Wang W."/>
            <person name="Sun X."/>
            <person name="Che Y."/>
            <person name="Guo L."/>
            <person name="Liu G."/>
            <person name="Guo L."/>
            <person name="Wang C."/>
            <person name="Yin W.B."/>
            <person name="Stadler M."/>
            <person name="Zhang X."/>
            <person name="Liu X."/>
        </authorList>
    </citation>
    <scope>NUCLEOTIDE SEQUENCE [LARGE SCALE GENOMIC DNA]</scope>
    <source>
        <strain evidence="9">W106-1 / CGMCC3.15140</strain>
    </source>
</reference>
<evidence type="ECO:0000256" key="1">
    <source>
        <dbReference type="ARBA" id="ARBA00004123"/>
    </source>
</evidence>
<feature type="compositionally biased region" description="Low complexity" evidence="6">
    <location>
        <begin position="395"/>
        <end position="421"/>
    </location>
</feature>
<dbReference type="Pfam" id="PF05699">
    <property type="entry name" value="Dimer_Tnp_hAT"/>
    <property type="match status" value="1"/>
</dbReference>
<evidence type="ECO:0000256" key="4">
    <source>
        <dbReference type="ARBA" id="ARBA00022833"/>
    </source>
</evidence>
<feature type="compositionally biased region" description="Low complexity" evidence="6">
    <location>
        <begin position="1"/>
        <end position="23"/>
    </location>
</feature>
<organism evidence="8 9">
    <name type="scientific">Pestalotiopsis fici (strain W106-1 / CGMCC3.15140)</name>
    <dbReference type="NCBI Taxonomy" id="1229662"/>
    <lineage>
        <taxon>Eukaryota</taxon>
        <taxon>Fungi</taxon>
        <taxon>Dikarya</taxon>
        <taxon>Ascomycota</taxon>
        <taxon>Pezizomycotina</taxon>
        <taxon>Sordariomycetes</taxon>
        <taxon>Xylariomycetidae</taxon>
        <taxon>Amphisphaeriales</taxon>
        <taxon>Sporocadaceae</taxon>
        <taxon>Pestalotiopsis</taxon>
    </lineage>
</organism>
<keyword evidence="3" id="KW-0863">Zinc-finger</keyword>
<keyword evidence="4" id="KW-0862">Zinc</keyword>
<dbReference type="InParanoid" id="W3XPL5"/>
<feature type="region of interest" description="Disordered" evidence="6">
    <location>
        <begin position="1"/>
        <end position="31"/>
    </location>
</feature>
<feature type="compositionally biased region" description="Basic residues" evidence="6">
    <location>
        <begin position="765"/>
        <end position="774"/>
    </location>
</feature>
<dbReference type="PANTHER" id="PTHR46481">
    <property type="entry name" value="ZINC FINGER BED DOMAIN-CONTAINING PROTEIN 4"/>
    <property type="match status" value="1"/>
</dbReference>